<evidence type="ECO:0000313" key="2">
    <source>
        <dbReference type="Proteomes" id="UP001320706"/>
    </source>
</evidence>
<dbReference type="EMBL" id="JAMKPW020000017">
    <property type="protein sequence ID" value="KAK8209136.1"/>
    <property type="molecule type" value="Genomic_DNA"/>
</dbReference>
<accession>A0ACC3SEG6</accession>
<proteinExistence type="predicted"/>
<comment type="caution">
    <text evidence="1">The sequence shown here is derived from an EMBL/GenBank/DDBJ whole genome shotgun (WGS) entry which is preliminary data.</text>
</comment>
<reference evidence="1" key="1">
    <citation type="submission" date="2024-02" db="EMBL/GenBank/DDBJ databases">
        <title>Metagenome Assembled Genome of Zalaria obscura JY119.</title>
        <authorList>
            <person name="Vighnesh L."/>
            <person name="Jagadeeshwari U."/>
            <person name="Venkata Ramana C."/>
            <person name="Sasikala C."/>
        </authorList>
    </citation>
    <scope>NUCLEOTIDE SEQUENCE</scope>
    <source>
        <strain evidence="1">JY119</strain>
    </source>
</reference>
<gene>
    <name evidence="1" type="ORF">M8818_003831</name>
</gene>
<evidence type="ECO:0000313" key="1">
    <source>
        <dbReference type="EMBL" id="KAK8209136.1"/>
    </source>
</evidence>
<organism evidence="1 2">
    <name type="scientific">Zalaria obscura</name>
    <dbReference type="NCBI Taxonomy" id="2024903"/>
    <lineage>
        <taxon>Eukaryota</taxon>
        <taxon>Fungi</taxon>
        <taxon>Dikarya</taxon>
        <taxon>Ascomycota</taxon>
        <taxon>Pezizomycotina</taxon>
        <taxon>Dothideomycetes</taxon>
        <taxon>Dothideomycetidae</taxon>
        <taxon>Dothideales</taxon>
        <taxon>Zalariaceae</taxon>
        <taxon>Zalaria</taxon>
    </lineage>
</organism>
<name>A0ACC3SEG6_9PEZI</name>
<keyword evidence="2" id="KW-1185">Reference proteome</keyword>
<dbReference type="Proteomes" id="UP001320706">
    <property type="component" value="Unassembled WGS sequence"/>
</dbReference>
<sequence>MQDADPPAPGPPASFEAAKAATGPGTCEACRLDPERARQCRELGQATRFSESGSVTPKDTRGDSGAGMLPPPRRSETVTCADFLQKLPPSQRHFSTGSVFGTLKAYPYMGEHKPEGHDPAMEFDSHDAAHALTALAGTPTAATPAQSA</sequence>
<protein>
    <submittedName>
        <fullName evidence="1">Uncharacterized protein</fullName>
    </submittedName>
</protein>